<comment type="caution">
    <text evidence="8">The sequence shown here is derived from an EMBL/GenBank/DDBJ whole genome shotgun (WGS) entry which is preliminary data.</text>
</comment>
<comment type="similarity">
    <text evidence="2">Belongs to the periplasmic pilus chaperone family.</text>
</comment>
<dbReference type="PANTHER" id="PTHR30251">
    <property type="entry name" value="PILUS ASSEMBLY CHAPERONE"/>
    <property type="match status" value="1"/>
</dbReference>
<dbReference type="Proteomes" id="UP000037939">
    <property type="component" value="Unassembled WGS sequence"/>
</dbReference>
<protein>
    <submittedName>
        <fullName evidence="8">Chaperone protein PapD</fullName>
    </submittedName>
</protein>
<dbReference type="InterPro" id="IPR050643">
    <property type="entry name" value="Periplasmic_pilus_chap"/>
</dbReference>
<name>A0A0N1JT74_9NEIS</name>
<evidence type="ECO:0000256" key="5">
    <source>
        <dbReference type="ARBA" id="ARBA00023186"/>
    </source>
</evidence>
<keyword evidence="3 6" id="KW-0732">Signal</keyword>
<evidence type="ECO:0000313" key="8">
    <source>
        <dbReference type="EMBL" id="KPC53805.1"/>
    </source>
</evidence>
<keyword evidence="9" id="KW-1185">Reference proteome</keyword>
<evidence type="ECO:0000313" key="9">
    <source>
        <dbReference type="Proteomes" id="UP000037939"/>
    </source>
</evidence>
<evidence type="ECO:0000256" key="6">
    <source>
        <dbReference type="SAM" id="SignalP"/>
    </source>
</evidence>
<dbReference type="SUPFAM" id="SSF49354">
    <property type="entry name" value="PapD-like"/>
    <property type="match status" value="1"/>
</dbReference>
<comment type="subcellular location">
    <subcellularLocation>
        <location evidence="1">Periplasm</location>
    </subcellularLocation>
</comment>
<feature type="chain" id="PRO_5005875300" evidence="6">
    <location>
        <begin position="20"/>
        <end position="284"/>
    </location>
</feature>
<dbReference type="InterPro" id="IPR001829">
    <property type="entry name" value="Pili_assmbl_chaperone_bac"/>
</dbReference>
<evidence type="ECO:0000256" key="2">
    <source>
        <dbReference type="ARBA" id="ARBA00007399"/>
    </source>
</evidence>
<dbReference type="EMBL" id="LAQT01000004">
    <property type="protein sequence ID" value="KPC53805.1"/>
    <property type="molecule type" value="Genomic_DNA"/>
</dbReference>
<organism evidence="8 9">
    <name type="scientific">Amantichitinum ursilacus</name>
    <dbReference type="NCBI Taxonomy" id="857265"/>
    <lineage>
        <taxon>Bacteria</taxon>
        <taxon>Pseudomonadati</taxon>
        <taxon>Pseudomonadota</taxon>
        <taxon>Betaproteobacteria</taxon>
        <taxon>Neisseriales</taxon>
        <taxon>Chitinibacteraceae</taxon>
        <taxon>Amantichitinum</taxon>
    </lineage>
</organism>
<dbReference type="InterPro" id="IPR016147">
    <property type="entry name" value="Pili_assmbl_chaperone_N"/>
</dbReference>
<dbReference type="InterPro" id="IPR036316">
    <property type="entry name" value="Pili_assmbl_chap_C_dom_sf"/>
</dbReference>
<dbReference type="SUPFAM" id="SSF49584">
    <property type="entry name" value="Periplasmic chaperone C-domain"/>
    <property type="match status" value="1"/>
</dbReference>
<evidence type="ECO:0000256" key="1">
    <source>
        <dbReference type="ARBA" id="ARBA00004418"/>
    </source>
</evidence>
<dbReference type="STRING" id="857265.WG78_06760"/>
<dbReference type="PANTHER" id="PTHR30251:SF7">
    <property type="entry name" value="FIMBRIAE CHAPARONE"/>
    <property type="match status" value="1"/>
</dbReference>
<sequence>MIRPRWLRHLLLSALVASAAAHTPAAGLVISRTRLVYTVGAASMTLQVANAETWPLLIEAWVDRGAPDGTPENAIAPVMPVPALFRLAPGQIINLRLVPTLNESGVAPAGPNVESLYWLNLNAIAPHGDTSPAGIELATRLQLKVLYRPAGLPAANHAIKQLQHRWQAGGLLLANPTPFHLQLVGVGSPEQGQTDVLLAPGSTHWLPLQPGRLSGGYLDDDGLWHPLPPLDQAGSVSSTGCTRASKAAFASAKWSVLAHAVTVMRAPVSVSSLTSTCGAGSCRI</sequence>
<dbReference type="GO" id="GO:0030288">
    <property type="term" value="C:outer membrane-bounded periplasmic space"/>
    <property type="evidence" value="ECO:0007669"/>
    <property type="project" value="InterPro"/>
</dbReference>
<dbReference type="InterPro" id="IPR008962">
    <property type="entry name" value="PapD-like_sf"/>
</dbReference>
<evidence type="ECO:0000256" key="4">
    <source>
        <dbReference type="ARBA" id="ARBA00022764"/>
    </source>
</evidence>
<dbReference type="Gene3D" id="2.60.40.10">
    <property type="entry name" value="Immunoglobulins"/>
    <property type="match status" value="2"/>
</dbReference>
<gene>
    <name evidence="8" type="primary">papD</name>
    <name evidence="8" type="ORF">WG78_06760</name>
</gene>
<dbReference type="InterPro" id="IPR013783">
    <property type="entry name" value="Ig-like_fold"/>
</dbReference>
<keyword evidence="4" id="KW-0574">Periplasm</keyword>
<proteinExistence type="inferred from homology"/>
<reference evidence="8 9" key="1">
    <citation type="submission" date="2015-07" db="EMBL/GenBank/DDBJ databases">
        <title>Draft genome sequence of the Amantichitinum ursilacus IGB-41, a new chitin-degrading bacterium.</title>
        <authorList>
            <person name="Kirstahler P."/>
            <person name="Guenther M."/>
            <person name="Grumaz C."/>
            <person name="Rupp S."/>
            <person name="Zibek S."/>
            <person name="Sohn K."/>
        </authorList>
    </citation>
    <scope>NUCLEOTIDE SEQUENCE [LARGE SCALE GENOMIC DNA]</scope>
    <source>
        <strain evidence="8 9">IGB-41</strain>
    </source>
</reference>
<keyword evidence="5" id="KW-0143">Chaperone</keyword>
<evidence type="ECO:0000259" key="7">
    <source>
        <dbReference type="Pfam" id="PF00345"/>
    </source>
</evidence>
<dbReference type="PRINTS" id="PR00969">
    <property type="entry name" value="CHAPERONPILI"/>
</dbReference>
<evidence type="ECO:0000256" key="3">
    <source>
        <dbReference type="ARBA" id="ARBA00022729"/>
    </source>
</evidence>
<dbReference type="Pfam" id="PF00345">
    <property type="entry name" value="PapD_N"/>
    <property type="match status" value="1"/>
</dbReference>
<accession>A0A0N1JT74</accession>
<feature type="signal peptide" evidence="6">
    <location>
        <begin position="1"/>
        <end position="19"/>
    </location>
</feature>
<feature type="domain" description="Pili assembly chaperone N-terminal" evidence="7">
    <location>
        <begin position="27"/>
        <end position="152"/>
    </location>
</feature>
<dbReference type="GO" id="GO:0071555">
    <property type="term" value="P:cell wall organization"/>
    <property type="evidence" value="ECO:0007669"/>
    <property type="project" value="InterPro"/>
</dbReference>
<dbReference type="AlphaFoldDB" id="A0A0N1JT74"/>